<gene>
    <name evidence="1" type="ORF">F5144DRAFT_594885</name>
</gene>
<sequence>MPCQVYSVVDLDEFEEEAESADAQHQTAALKIIASILNNAGVTYGLMGGMNFYLRGSGRTTQDVDLAVGRSNSLSAVLDLLNNERSPGSRMLWASGVARIFVRVRNQLVQLDLKSQGAEGHGMPTYAAQVRQIADRINYEKRRDFVSEVVQRNREDEEIVRWALKIERTPSPEPRPSTNGGRGGGGHTSRNSRDSRESRDSRDSRESTSRTYNDRERRSTTTTTPSSRNPASTRASDTLVSGMQRMRVSVDPSRSRVETRPAVSRVSRQPATEVRRSRRSDREPEYY</sequence>
<name>A0ACB7NW37_9PEZI</name>
<reference evidence="1 2" key="1">
    <citation type="journal article" date="2021" name="Nat. Commun.">
        <title>Genetic determinants of endophytism in the Arabidopsis root mycobiome.</title>
        <authorList>
            <person name="Mesny F."/>
            <person name="Miyauchi S."/>
            <person name="Thiergart T."/>
            <person name="Pickel B."/>
            <person name="Atanasova L."/>
            <person name="Karlsson M."/>
            <person name="Huettel B."/>
            <person name="Barry K.W."/>
            <person name="Haridas S."/>
            <person name="Chen C."/>
            <person name="Bauer D."/>
            <person name="Andreopoulos W."/>
            <person name="Pangilinan J."/>
            <person name="LaButti K."/>
            <person name="Riley R."/>
            <person name="Lipzen A."/>
            <person name="Clum A."/>
            <person name="Drula E."/>
            <person name="Henrissat B."/>
            <person name="Kohler A."/>
            <person name="Grigoriev I.V."/>
            <person name="Martin F.M."/>
            <person name="Hacquard S."/>
        </authorList>
    </citation>
    <scope>NUCLEOTIDE SEQUENCE [LARGE SCALE GENOMIC DNA]</scope>
    <source>
        <strain evidence="1 2">MPI-SDFR-AT-0079</strain>
    </source>
</reference>
<organism evidence="1 2">
    <name type="scientific">Chaetomium tenue</name>
    <dbReference type="NCBI Taxonomy" id="1854479"/>
    <lineage>
        <taxon>Eukaryota</taxon>
        <taxon>Fungi</taxon>
        <taxon>Dikarya</taxon>
        <taxon>Ascomycota</taxon>
        <taxon>Pezizomycotina</taxon>
        <taxon>Sordariomycetes</taxon>
        <taxon>Sordariomycetidae</taxon>
        <taxon>Sordariales</taxon>
        <taxon>Chaetomiaceae</taxon>
        <taxon>Chaetomium</taxon>
    </lineage>
</organism>
<dbReference type="EMBL" id="JAGIZQ010000006">
    <property type="protein sequence ID" value="KAH6622548.1"/>
    <property type="molecule type" value="Genomic_DNA"/>
</dbReference>
<evidence type="ECO:0000313" key="1">
    <source>
        <dbReference type="EMBL" id="KAH6622548.1"/>
    </source>
</evidence>
<keyword evidence="2" id="KW-1185">Reference proteome</keyword>
<accession>A0ACB7NW37</accession>
<protein>
    <submittedName>
        <fullName evidence="1">Uncharacterized protein</fullName>
    </submittedName>
</protein>
<comment type="caution">
    <text evidence="1">The sequence shown here is derived from an EMBL/GenBank/DDBJ whole genome shotgun (WGS) entry which is preliminary data.</text>
</comment>
<evidence type="ECO:0000313" key="2">
    <source>
        <dbReference type="Proteomes" id="UP000724584"/>
    </source>
</evidence>
<dbReference type="Proteomes" id="UP000724584">
    <property type="component" value="Unassembled WGS sequence"/>
</dbReference>
<proteinExistence type="predicted"/>